<evidence type="ECO:0000256" key="3">
    <source>
        <dbReference type="ARBA" id="ARBA00023157"/>
    </source>
</evidence>
<keyword evidence="2" id="KW-0722">Serine protease inhibitor</keyword>
<dbReference type="InterPro" id="IPR002223">
    <property type="entry name" value="Kunitz_BPTI"/>
</dbReference>
<dbReference type="Proteomes" id="UP001303046">
    <property type="component" value="Unassembled WGS sequence"/>
</dbReference>
<dbReference type="PANTHER" id="PTHR10083:SF374">
    <property type="entry name" value="BPTI_KUNITZ INHIBITOR DOMAIN-CONTAINING PROTEIN"/>
    <property type="match status" value="1"/>
</dbReference>
<feature type="signal peptide" evidence="4">
    <location>
        <begin position="1"/>
        <end position="15"/>
    </location>
</feature>
<dbReference type="InterPro" id="IPR036880">
    <property type="entry name" value="Kunitz_BPTI_sf"/>
</dbReference>
<dbReference type="EMBL" id="JAVFWL010000002">
    <property type="protein sequence ID" value="KAK6733771.1"/>
    <property type="molecule type" value="Genomic_DNA"/>
</dbReference>
<keyword evidence="3" id="KW-1015">Disulfide bond</keyword>
<dbReference type="PROSITE" id="PS00280">
    <property type="entry name" value="BPTI_KUNITZ_1"/>
    <property type="match status" value="2"/>
</dbReference>
<dbReference type="PANTHER" id="PTHR10083">
    <property type="entry name" value="KUNITZ-TYPE PROTEASE INHIBITOR-RELATED"/>
    <property type="match status" value="1"/>
</dbReference>
<evidence type="ECO:0000256" key="2">
    <source>
        <dbReference type="ARBA" id="ARBA00022900"/>
    </source>
</evidence>
<protein>
    <recommendedName>
        <fullName evidence="5">BPTI/Kunitz inhibitor domain-containing protein</fullName>
    </recommendedName>
</protein>
<dbReference type="SUPFAM" id="SSF57362">
    <property type="entry name" value="BPTI-like"/>
    <property type="match status" value="2"/>
</dbReference>
<dbReference type="SMART" id="SM00131">
    <property type="entry name" value="KU"/>
    <property type="match status" value="2"/>
</dbReference>
<dbReference type="CDD" id="cd00109">
    <property type="entry name" value="Kunitz-type"/>
    <property type="match status" value="2"/>
</dbReference>
<reference evidence="6 7" key="1">
    <citation type="submission" date="2023-08" db="EMBL/GenBank/DDBJ databases">
        <title>A Necator americanus chromosomal reference genome.</title>
        <authorList>
            <person name="Ilik V."/>
            <person name="Petrzelkova K.J."/>
            <person name="Pardy F."/>
            <person name="Fuh T."/>
            <person name="Niatou-Singa F.S."/>
            <person name="Gouil Q."/>
            <person name="Baker L."/>
            <person name="Ritchie M.E."/>
            <person name="Jex A.R."/>
            <person name="Gazzola D."/>
            <person name="Li H."/>
            <person name="Toshio Fujiwara R."/>
            <person name="Zhan B."/>
            <person name="Aroian R.V."/>
            <person name="Pafco B."/>
            <person name="Schwarz E.M."/>
        </authorList>
    </citation>
    <scope>NUCLEOTIDE SEQUENCE [LARGE SCALE GENOMIC DNA]</scope>
    <source>
        <strain evidence="6 7">Aroian</strain>
        <tissue evidence="6">Whole animal</tissue>
    </source>
</reference>
<sequence length="173" mass="18990">MKVAALCAIVVTVIGNQCSQPLLRGSCFSLIPRYGYDQTKTKCVQFFYSGCGGNTNNFETKEDCQEMCESDDPGLMPPLDESFFRRDPVGSVENICTLPIQRGRCLAHKLRYAFDSDFGRCVPFSYGGCGGNSNRFETLLSCELACASCGTWWSAALTSLANEALTKTITPKR</sequence>
<comment type="caution">
    <text evidence="6">The sequence shown here is derived from an EMBL/GenBank/DDBJ whole genome shotgun (WGS) entry which is preliminary data.</text>
</comment>
<dbReference type="InterPro" id="IPR020901">
    <property type="entry name" value="Prtase_inh_Kunz-CS"/>
</dbReference>
<name>A0ABR1C735_NECAM</name>
<dbReference type="PROSITE" id="PS50279">
    <property type="entry name" value="BPTI_KUNITZ_2"/>
    <property type="match status" value="2"/>
</dbReference>
<evidence type="ECO:0000256" key="1">
    <source>
        <dbReference type="ARBA" id="ARBA00022690"/>
    </source>
</evidence>
<feature type="chain" id="PRO_5045712257" description="BPTI/Kunitz inhibitor domain-containing protein" evidence="4">
    <location>
        <begin position="16"/>
        <end position="173"/>
    </location>
</feature>
<dbReference type="Gene3D" id="4.10.410.10">
    <property type="entry name" value="Pancreatic trypsin inhibitor Kunitz domain"/>
    <property type="match status" value="2"/>
</dbReference>
<evidence type="ECO:0000259" key="5">
    <source>
        <dbReference type="PROSITE" id="PS50279"/>
    </source>
</evidence>
<organism evidence="6 7">
    <name type="scientific">Necator americanus</name>
    <name type="common">Human hookworm</name>
    <dbReference type="NCBI Taxonomy" id="51031"/>
    <lineage>
        <taxon>Eukaryota</taxon>
        <taxon>Metazoa</taxon>
        <taxon>Ecdysozoa</taxon>
        <taxon>Nematoda</taxon>
        <taxon>Chromadorea</taxon>
        <taxon>Rhabditida</taxon>
        <taxon>Rhabditina</taxon>
        <taxon>Rhabditomorpha</taxon>
        <taxon>Strongyloidea</taxon>
        <taxon>Ancylostomatidae</taxon>
        <taxon>Bunostominae</taxon>
        <taxon>Necator</taxon>
    </lineage>
</organism>
<proteinExistence type="predicted"/>
<keyword evidence="4" id="KW-0732">Signal</keyword>
<dbReference type="InterPro" id="IPR050098">
    <property type="entry name" value="TFPI/VKTCI-like"/>
</dbReference>
<feature type="domain" description="BPTI/Kunitz inhibitor" evidence="5">
    <location>
        <begin position="18"/>
        <end position="68"/>
    </location>
</feature>
<evidence type="ECO:0000313" key="7">
    <source>
        <dbReference type="Proteomes" id="UP001303046"/>
    </source>
</evidence>
<gene>
    <name evidence="6" type="primary">Necator_chrII.g5290</name>
    <name evidence="6" type="ORF">RB195_017497</name>
</gene>
<evidence type="ECO:0000313" key="6">
    <source>
        <dbReference type="EMBL" id="KAK6733771.1"/>
    </source>
</evidence>
<dbReference type="Pfam" id="PF00014">
    <property type="entry name" value="Kunitz_BPTI"/>
    <property type="match status" value="2"/>
</dbReference>
<accession>A0ABR1C735</accession>
<keyword evidence="7" id="KW-1185">Reference proteome</keyword>
<dbReference type="PRINTS" id="PR00759">
    <property type="entry name" value="BASICPTASE"/>
</dbReference>
<feature type="domain" description="BPTI/Kunitz inhibitor" evidence="5">
    <location>
        <begin position="96"/>
        <end position="146"/>
    </location>
</feature>
<keyword evidence="1" id="KW-0646">Protease inhibitor</keyword>
<evidence type="ECO:0000256" key="4">
    <source>
        <dbReference type="SAM" id="SignalP"/>
    </source>
</evidence>